<proteinExistence type="predicted"/>
<comment type="caution">
    <text evidence="2">The sequence shown here is derived from an EMBL/GenBank/DDBJ whole genome shotgun (WGS) entry which is preliminary data.</text>
</comment>
<dbReference type="EMBL" id="MLCB01000057">
    <property type="protein sequence ID" value="OJI95088.1"/>
    <property type="molecule type" value="Genomic_DNA"/>
</dbReference>
<dbReference type="SUPFAM" id="SSF53850">
    <property type="entry name" value="Periplasmic binding protein-like II"/>
    <property type="match status" value="1"/>
</dbReference>
<name>A0A1L9P0P0_9RHOB</name>
<dbReference type="PANTHER" id="PTHR42941">
    <property type="entry name" value="SLL1037 PROTEIN"/>
    <property type="match status" value="1"/>
</dbReference>
<keyword evidence="1" id="KW-0732">Signal</keyword>
<reference evidence="2 3" key="1">
    <citation type="submission" date="2016-10" db="EMBL/GenBank/DDBJ databases">
        <title>Genome sequence of Planktotalea frisia SH6-1.</title>
        <authorList>
            <person name="Poehlein A."/>
            <person name="Bakenhus I."/>
            <person name="Voget S."/>
            <person name="Brinkhoff T."/>
            <person name="Simon M."/>
        </authorList>
    </citation>
    <scope>NUCLEOTIDE SEQUENCE [LARGE SCALE GENOMIC DNA]</scope>
    <source>
        <strain evidence="2 3">SH6-1</strain>
    </source>
</reference>
<feature type="signal peptide" evidence="1">
    <location>
        <begin position="1"/>
        <end position="21"/>
    </location>
</feature>
<dbReference type="AlphaFoldDB" id="A0A1L9P0P0"/>
<accession>A0A1L9P0P0</accession>
<dbReference type="STRING" id="696762.PFRI_06280"/>
<dbReference type="OrthoDB" id="8111384at2"/>
<feature type="chain" id="PRO_5012611900" description="NMT1/THI5 like protein" evidence="1">
    <location>
        <begin position="22"/>
        <end position="347"/>
    </location>
</feature>
<sequence length="347" mass="36555">MKNTVIGALLGGAMLAMPAFAQVNLTAETASPGGAVHLSPAHLTEIAGTLGIANIQLAEGQTLTNSIQNVAEGKTDIAGTPHILPFLMSRGVGPYGSLGKEKGAELAGNLRAITPVTLGVFFLFAYDSKNLGGWDDLEGKKIFNGPPRGGALTNARSMIQIVAGLKDGEGYEGMQSNWGQASSVISGGEPDAVVLPELFPGSRLTTVAAAGNMTGWSMPKEAYESEAMQKYMKAPGSAATEIDINELREIMGDSWSFVSEDDVFRAFETIGGNVVHKDMDDTLVYDLVAAYVASMDELKAKAPFGNSVNFDNPMLGMCGQNPVKYHPAAARAWREAGYELDDCAVAE</sequence>
<dbReference type="InterPro" id="IPR011852">
    <property type="entry name" value="TRAP_TAXI"/>
</dbReference>
<dbReference type="PANTHER" id="PTHR42941:SF1">
    <property type="entry name" value="SLL1037 PROTEIN"/>
    <property type="match status" value="1"/>
</dbReference>
<keyword evidence="3" id="KW-1185">Reference proteome</keyword>
<dbReference type="Proteomes" id="UP000184514">
    <property type="component" value="Unassembled WGS sequence"/>
</dbReference>
<evidence type="ECO:0000313" key="2">
    <source>
        <dbReference type="EMBL" id="OJI95088.1"/>
    </source>
</evidence>
<dbReference type="Gene3D" id="3.40.190.10">
    <property type="entry name" value="Periplasmic binding protein-like II"/>
    <property type="match status" value="2"/>
</dbReference>
<evidence type="ECO:0000256" key="1">
    <source>
        <dbReference type="SAM" id="SignalP"/>
    </source>
</evidence>
<evidence type="ECO:0008006" key="4">
    <source>
        <dbReference type="Google" id="ProtNLM"/>
    </source>
</evidence>
<dbReference type="RefSeq" id="WP_072629346.1">
    <property type="nucleotide sequence ID" value="NZ_JABBAN010000049.1"/>
</dbReference>
<evidence type="ECO:0000313" key="3">
    <source>
        <dbReference type="Proteomes" id="UP000184514"/>
    </source>
</evidence>
<gene>
    <name evidence="2" type="ORF">PFRI_06280</name>
</gene>
<protein>
    <recommendedName>
        <fullName evidence="4">NMT1/THI5 like protein</fullName>
    </recommendedName>
</protein>
<organism evidence="2 3">
    <name type="scientific">Planktotalea frisia</name>
    <dbReference type="NCBI Taxonomy" id="696762"/>
    <lineage>
        <taxon>Bacteria</taxon>
        <taxon>Pseudomonadati</taxon>
        <taxon>Pseudomonadota</taxon>
        <taxon>Alphaproteobacteria</taxon>
        <taxon>Rhodobacterales</taxon>
        <taxon>Paracoccaceae</taxon>
        <taxon>Planktotalea</taxon>
    </lineage>
</organism>